<sequence length="91" mass="9984">MAGVTWRHTMISKVQRLKKTVLSTCRVQCPIAVLAGKMAKCVVIGKVWRLNKTVLWISWPCRGLSPPMAACRILFPALALEGGTLKECTGC</sequence>
<dbReference type="EMBL" id="GBRH01206442">
    <property type="protein sequence ID" value="JAD91453.1"/>
    <property type="molecule type" value="Transcribed_RNA"/>
</dbReference>
<reference evidence="1" key="2">
    <citation type="journal article" date="2015" name="Data Brief">
        <title>Shoot transcriptome of the giant reed, Arundo donax.</title>
        <authorList>
            <person name="Barrero R.A."/>
            <person name="Guerrero F.D."/>
            <person name="Moolhuijzen P."/>
            <person name="Goolsby J.A."/>
            <person name="Tidwell J."/>
            <person name="Bellgard S.E."/>
            <person name="Bellgard M.I."/>
        </authorList>
    </citation>
    <scope>NUCLEOTIDE SEQUENCE</scope>
    <source>
        <tissue evidence="1">Shoot tissue taken approximately 20 cm above the soil surface</tissue>
    </source>
</reference>
<name>A0A0A9DXN2_ARUDO</name>
<protein>
    <submittedName>
        <fullName evidence="1">Atg9</fullName>
    </submittedName>
</protein>
<proteinExistence type="predicted"/>
<reference evidence="1" key="1">
    <citation type="submission" date="2014-09" db="EMBL/GenBank/DDBJ databases">
        <authorList>
            <person name="Magalhaes I.L.F."/>
            <person name="Oliveira U."/>
            <person name="Santos F.R."/>
            <person name="Vidigal T.H.D.A."/>
            <person name="Brescovit A.D."/>
            <person name="Santos A.J."/>
        </authorList>
    </citation>
    <scope>NUCLEOTIDE SEQUENCE</scope>
    <source>
        <tissue evidence="1">Shoot tissue taken approximately 20 cm above the soil surface</tissue>
    </source>
</reference>
<evidence type="ECO:0000313" key="1">
    <source>
        <dbReference type="EMBL" id="JAD91453.1"/>
    </source>
</evidence>
<organism evidence="1">
    <name type="scientific">Arundo donax</name>
    <name type="common">Giant reed</name>
    <name type="synonym">Donax arundinaceus</name>
    <dbReference type="NCBI Taxonomy" id="35708"/>
    <lineage>
        <taxon>Eukaryota</taxon>
        <taxon>Viridiplantae</taxon>
        <taxon>Streptophyta</taxon>
        <taxon>Embryophyta</taxon>
        <taxon>Tracheophyta</taxon>
        <taxon>Spermatophyta</taxon>
        <taxon>Magnoliopsida</taxon>
        <taxon>Liliopsida</taxon>
        <taxon>Poales</taxon>
        <taxon>Poaceae</taxon>
        <taxon>PACMAD clade</taxon>
        <taxon>Arundinoideae</taxon>
        <taxon>Arundineae</taxon>
        <taxon>Arundo</taxon>
    </lineage>
</organism>
<dbReference type="AlphaFoldDB" id="A0A0A9DXN2"/>
<accession>A0A0A9DXN2</accession>